<comment type="similarity">
    <text evidence="2 9">Belongs to the CN hydrolase family. Apolipoprotein N-acyltransferase subfamily.</text>
</comment>
<evidence type="ECO:0000256" key="7">
    <source>
        <dbReference type="ARBA" id="ARBA00023136"/>
    </source>
</evidence>
<dbReference type="GO" id="GO:0042158">
    <property type="term" value="P:lipoprotein biosynthetic process"/>
    <property type="evidence" value="ECO:0007669"/>
    <property type="project" value="UniProtKB-UniRule"/>
</dbReference>
<dbReference type="RefSeq" id="WP_093992622.1">
    <property type="nucleotide sequence ID" value="NZ_FXZK01000004.1"/>
</dbReference>
<dbReference type="Gene3D" id="3.60.110.10">
    <property type="entry name" value="Carbon-nitrogen hydrolase"/>
    <property type="match status" value="1"/>
</dbReference>
<dbReference type="HAMAP" id="MF_01148">
    <property type="entry name" value="Lnt"/>
    <property type="match status" value="1"/>
</dbReference>
<keyword evidence="5 9" id="KW-0812">Transmembrane</keyword>
<feature type="transmembrane region" description="Helical" evidence="9">
    <location>
        <begin position="164"/>
        <end position="185"/>
    </location>
</feature>
<dbReference type="GO" id="GO:0016410">
    <property type="term" value="F:N-acyltransferase activity"/>
    <property type="evidence" value="ECO:0007669"/>
    <property type="project" value="UniProtKB-UniRule"/>
</dbReference>
<sequence>MPEPSPALAGLGWPLRFLAYAAVGAVAGLGQSPWGLWPLTLVALVAVMLFMAAEAGWKRAAFAGWAFGAGYFALTLHWIVQPFLIDIARHGWMAPFALVFMALGMALFWAAAGGIAAALGRGRAHPWAIVAGLGLAELTRSLVMTGFPWALLGHIWLDTPMVQIASYVGPHGLSLLTLAVPACAVSLWPRKLWLAAPLVLLGLGWLVLEPGPGADVQAQIEAGAPVVRLVQPNARQDSKWDPGMAETLFQRQLQLTTAGGDNADPDRVPDLVVWPETSVQWLLEYSEDVLRDVAVAARGAPVALGILRRDASRYFNSMVVVDRTGAVTDIYDKWHLVPFGEYVPLGELAARFGIRGLAASQGGGYSAGEGPGLVTIPGLGPAMPLICYEGIFPEEVNDAPERPRLLILITNDAWFGNWAGPEQHFAQARLRAIEQGLPLVRVANTGISGLIDPHGRVLGQLPLNLSGALDVPLPEAKPPTIYTKLGDWPAIVLLFILFLGLWLHRHRLGVDPIRRAA</sequence>
<evidence type="ECO:0000259" key="10">
    <source>
        <dbReference type="PROSITE" id="PS50263"/>
    </source>
</evidence>
<feature type="transmembrane region" description="Helical" evidence="9">
    <location>
        <begin position="192"/>
        <end position="208"/>
    </location>
</feature>
<comment type="pathway">
    <text evidence="9">Protein modification; lipoprotein biosynthesis (N-acyl transfer).</text>
</comment>
<keyword evidence="7 9" id="KW-0472">Membrane</keyword>
<name>A0A238LFK4_9RHOB</name>
<dbReference type="UniPathway" id="UPA00666"/>
<organism evidence="11 12">
    <name type="scientific">Flavimaricola marinus</name>
    <dbReference type="NCBI Taxonomy" id="1819565"/>
    <lineage>
        <taxon>Bacteria</taxon>
        <taxon>Pseudomonadati</taxon>
        <taxon>Pseudomonadota</taxon>
        <taxon>Alphaproteobacteria</taxon>
        <taxon>Rhodobacterales</taxon>
        <taxon>Paracoccaceae</taxon>
        <taxon>Flavimaricola</taxon>
    </lineage>
</organism>
<feature type="transmembrane region" description="Helical" evidence="9">
    <location>
        <begin position="127"/>
        <end position="152"/>
    </location>
</feature>
<evidence type="ECO:0000256" key="6">
    <source>
        <dbReference type="ARBA" id="ARBA00022989"/>
    </source>
</evidence>
<proteinExistence type="inferred from homology"/>
<dbReference type="Pfam" id="PF00795">
    <property type="entry name" value="CN_hydrolase"/>
    <property type="match status" value="1"/>
</dbReference>
<evidence type="ECO:0000256" key="3">
    <source>
        <dbReference type="ARBA" id="ARBA00022475"/>
    </source>
</evidence>
<evidence type="ECO:0000256" key="2">
    <source>
        <dbReference type="ARBA" id="ARBA00010065"/>
    </source>
</evidence>
<dbReference type="SUPFAM" id="SSF56317">
    <property type="entry name" value="Carbon-nitrogen hydrolase"/>
    <property type="match status" value="1"/>
</dbReference>
<protein>
    <recommendedName>
        <fullName evidence="9">Apolipoprotein N-acyltransferase</fullName>
        <shortName evidence="9">ALP N-acyltransferase</shortName>
        <ecNumber evidence="9">2.3.1.269</ecNumber>
    </recommendedName>
</protein>
<evidence type="ECO:0000256" key="8">
    <source>
        <dbReference type="ARBA" id="ARBA00023315"/>
    </source>
</evidence>
<keyword evidence="6 9" id="KW-1133">Transmembrane helix</keyword>
<evidence type="ECO:0000256" key="9">
    <source>
        <dbReference type="HAMAP-Rule" id="MF_01148"/>
    </source>
</evidence>
<comment type="function">
    <text evidence="9">Catalyzes the phospholipid dependent N-acylation of the N-terminal cysteine of apolipoprotein, the last step in lipoprotein maturation.</text>
</comment>
<feature type="transmembrane region" description="Helical" evidence="9">
    <location>
        <begin position="488"/>
        <end position="505"/>
    </location>
</feature>
<feature type="transmembrane region" description="Helical" evidence="9">
    <location>
        <begin position="92"/>
        <end position="120"/>
    </location>
</feature>
<gene>
    <name evidence="9 11" type="primary">lnt</name>
    <name evidence="11" type="ORF">LOM8899_02610</name>
</gene>
<feature type="transmembrane region" description="Helical" evidence="9">
    <location>
        <begin position="34"/>
        <end position="53"/>
    </location>
</feature>
<comment type="catalytic activity">
    <reaction evidence="9">
        <text>N-terminal S-1,2-diacyl-sn-glyceryl-L-cysteinyl-[lipoprotein] + a glycerophospholipid = N-acyl-S-1,2-diacyl-sn-glyceryl-L-cysteinyl-[lipoprotein] + a 2-acyl-sn-glycero-3-phospholipid + H(+)</text>
        <dbReference type="Rhea" id="RHEA:48228"/>
        <dbReference type="Rhea" id="RHEA-COMP:14681"/>
        <dbReference type="Rhea" id="RHEA-COMP:14684"/>
        <dbReference type="ChEBI" id="CHEBI:15378"/>
        <dbReference type="ChEBI" id="CHEBI:136912"/>
        <dbReference type="ChEBI" id="CHEBI:140656"/>
        <dbReference type="ChEBI" id="CHEBI:140657"/>
        <dbReference type="ChEBI" id="CHEBI:140660"/>
        <dbReference type="EC" id="2.3.1.269"/>
    </reaction>
</comment>
<dbReference type="PANTHER" id="PTHR38686:SF1">
    <property type="entry name" value="APOLIPOPROTEIN N-ACYLTRANSFERASE"/>
    <property type="match status" value="1"/>
</dbReference>
<comment type="subcellular location">
    <subcellularLocation>
        <location evidence="1 9">Cell membrane</location>
        <topology evidence="1 9">Multi-pass membrane protein</topology>
    </subcellularLocation>
</comment>
<keyword evidence="12" id="KW-1185">Reference proteome</keyword>
<dbReference type="InterPro" id="IPR003010">
    <property type="entry name" value="C-N_Hydrolase"/>
</dbReference>
<accession>A0A238LFK4</accession>
<dbReference type="PANTHER" id="PTHR38686">
    <property type="entry name" value="APOLIPOPROTEIN N-ACYLTRANSFERASE"/>
    <property type="match status" value="1"/>
</dbReference>
<dbReference type="InterPro" id="IPR004563">
    <property type="entry name" value="Apolipo_AcylTrfase"/>
</dbReference>
<evidence type="ECO:0000313" key="11">
    <source>
        <dbReference type="EMBL" id="SMY08459.1"/>
    </source>
</evidence>
<dbReference type="InterPro" id="IPR036526">
    <property type="entry name" value="C-N_Hydrolase_sf"/>
</dbReference>
<dbReference type="Pfam" id="PF20154">
    <property type="entry name" value="LNT_N"/>
    <property type="match status" value="1"/>
</dbReference>
<dbReference type="GO" id="GO:0005886">
    <property type="term" value="C:plasma membrane"/>
    <property type="evidence" value="ECO:0007669"/>
    <property type="project" value="UniProtKB-SubCell"/>
</dbReference>
<dbReference type="AlphaFoldDB" id="A0A238LFK4"/>
<reference evidence="11 12" key="1">
    <citation type="submission" date="2017-05" db="EMBL/GenBank/DDBJ databases">
        <authorList>
            <person name="Song R."/>
            <person name="Chenine A.L."/>
            <person name="Ruprecht R.M."/>
        </authorList>
    </citation>
    <scope>NUCLEOTIDE SEQUENCE [LARGE SCALE GENOMIC DNA]</scope>
    <source>
        <strain evidence="11 12">CECT 8899</strain>
    </source>
</reference>
<evidence type="ECO:0000256" key="1">
    <source>
        <dbReference type="ARBA" id="ARBA00004651"/>
    </source>
</evidence>
<dbReference type="OrthoDB" id="9804277at2"/>
<dbReference type="InterPro" id="IPR045378">
    <property type="entry name" value="LNT_N"/>
</dbReference>
<dbReference type="NCBIfam" id="TIGR00546">
    <property type="entry name" value="lnt"/>
    <property type="match status" value="1"/>
</dbReference>
<keyword evidence="4 9" id="KW-0808">Transferase</keyword>
<keyword evidence="11" id="KW-0449">Lipoprotein</keyword>
<feature type="transmembrane region" description="Helical" evidence="9">
    <location>
        <begin position="60"/>
        <end position="80"/>
    </location>
</feature>
<dbReference type="Proteomes" id="UP000201613">
    <property type="component" value="Unassembled WGS sequence"/>
</dbReference>
<dbReference type="EMBL" id="FXZK01000004">
    <property type="protein sequence ID" value="SMY08459.1"/>
    <property type="molecule type" value="Genomic_DNA"/>
</dbReference>
<feature type="domain" description="CN hydrolase" evidence="10">
    <location>
        <begin position="230"/>
        <end position="475"/>
    </location>
</feature>
<dbReference type="CDD" id="cd07571">
    <property type="entry name" value="ALP_N-acyl_transferase"/>
    <property type="match status" value="1"/>
</dbReference>
<evidence type="ECO:0000256" key="5">
    <source>
        <dbReference type="ARBA" id="ARBA00022692"/>
    </source>
</evidence>
<keyword evidence="8 9" id="KW-0012">Acyltransferase</keyword>
<dbReference type="PROSITE" id="PS50263">
    <property type="entry name" value="CN_HYDROLASE"/>
    <property type="match status" value="1"/>
</dbReference>
<evidence type="ECO:0000313" key="12">
    <source>
        <dbReference type="Proteomes" id="UP000201613"/>
    </source>
</evidence>
<keyword evidence="3 9" id="KW-1003">Cell membrane</keyword>
<dbReference type="EC" id="2.3.1.269" evidence="9"/>
<evidence type="ECO:0000256" key="4">
    <source>
        <dbReference type="ARBA" id="ARBA00022679"/>
    </source>
</evidence>